<keyword evidence="7" id="KW-1185">Reference proteome</keyword>
<evidence type="ECO:0000256" key="4">
    <source>
        <dbReference type="RuleBase" id="RU004504"/>
    </source>
</evidence>
<keyword evidence="6" id="KW-0808">Transferase</keyword>
<evidence type="ECO:0000259" key="5">
    <source>
        <dbReference type="Pfam" id="PF00266"/>
    </source>
</evidence>
<comment type="cofactor">
    <cofactor evidence="1 4">
        <name>pyridoxal 5'-phosphate</name>
        <dbReference type="ChEBI" id="CHEBI:597326"/>
    </cofactor>
</comment>
<keyword evidence="6" id="KW-0032">Aminotransferase</keyword>
<dbReference type="InterPro" id="IPR020578">
    <property type="entry name" value="Aminotrans_V_PyrdxlP_BS"/>
</dbReference>
<comment type="caution">
    <text evidence="6">The sequence shown here is derived from an EMBL/GenBank/DDBJ whole genome shotgun (WGS) entry which is preliminary data.</text>
</comment>
<dbReference type="EMBL" id="PISP01000001">
    <property type="protein sequence ID" value="PKD44176.1"/>
    <property type="molecule type" value="Genomic_DNA"/>
</dbReference>
<dbReference type="InterPro" id="IPR015422">
    <property type="entry name" value="PyrdxlP-dep_Trfase_small"/>
</dbReference>
<feature type="domain" description="Aminotransferase class V" evidence="5">
    <location>
        <begin position="26"/>
        <end position="361"/>
    </location>
</feature>
<dbReference type="SUPFAM" id="SSF53383">
    <property type="entry name" value="PLP-dependent transferases"/>
    <property type="match status" value="1"/>
</dbReference>
<reference evidence="6 7" key="1">
    <citation type="submission" date="2017-11" db="EMBL/GenBank/DDBJ databases">
        <title>Rhodohalobacter 15182 sp. nov., isolated from a salt lake.</title>
        <authorList>
            <person name="Han S."/>
        </authorList>
    </citation>
    <scope>NUCLEOTIDE SEQUENCE [LARGE SCALE GENOMIC DNA]</scope>
    <source>
        <strain evidence="6 7">15182</strain>
    </source>
</reference>
<dbReference type="RefSeq" id="WP_101071466.1">
    <property type="nucleotide sequence ID" value="NZ_PISP01000001.1"/>
</dbReference>
<dbReference type="GO" id="GO:0008483">
    <property type="term" value="F:transaminase activity"/>
    <property type="evidence" value="ECO:0007669"/>
    <property type="project" value="UniProtKB-KW"/>
</dbReference>
<dbReference type="AlphaFoldDB" id="A0A2N0VJ14"/>
<dbReference type="OrthoDB" id="9804366at2"/>
<dbReference type="Gene3D" id="3.40.640.10">
    <property type="entry name" value="Type I PLP-dependent aspartate aminotransferase-like (Major domain)"/>
    <property type="match status" value="1"/>
</dbReference>
<dbReference type="PANTHER" id="PTHR43586:SF15">
    <property type="entry name" value="BLR3095 PROTEIN"/>
    <property type="match status" value="1"/>
</dbReference>
<accession>A0A2N0VJ14</accession>
<dbReference type="InterPro" id="IPR015424">
    <property type="entry name" value="PyrdxlP-dep_Trfase"/>
</dbReference>
<evidence type="ECO:0000313" key="7">
    <source>
        <dbReference type="Proteomes" id="UP000233398"/>
    </source>
</evidence>
<comment type="similarity">
    <text evidence="3">Belongs to the class-V pyridoxal-phosphate-dependent aminotransferase family.</text>
</comment>
<dbReference type="InterPro" id="IPR015421">
    <property type="entry name" value="PyrdxlP-dep_Trfase_major"/>
</dbReference>
<name>A0A2N0VJ14_9BACT</name>
<dbReference type="PANTHER" id="PTHR43586">
    <property type="entry name" value="CYSTEINE DESULFURASE"/>
    <property type="match status" value="1"/>
</dbReference>
<evidence type="ECO:0000256" key="2">
    <source>
        <dbReference type="ARBA" id="ARBA00022898"/>
    </source>
</evidence>
<evidence type="ECO:0000256" key="3">
    <source>
        <dbReference type="RuleBase" id="RU004075"/>
    </source>
</evidence>
<dbReference type="InterPro" id="IPR000192">
    <property type="entry name" value="Aminotrans_V_dom"/>
</dbReference>
<evidence type="ECO:0000256" key="1">
    <source>
        <dbReference type="ARBA" id="ARBA00001933"/>
    </source>
</evidence>
<gene>
    <name evidence="6" type="ORF">CWD77_01530</name>
</gene>
<dbReference type="Gene3D" id="3.90.1150.10">
    <property type="entry name" value="Aspartate Aminotransferase, domain 1"/>
    <property type="match status" value="1"/>
</dbReference>
<evidence type="ECO:0000313" key="6">
    <source>
        <dbReference type="EMBL" id="PKD44176.1"/>
    </source>
</evidence>
<sequence>MNPSITPTEIAEFRDYFPHTKTGHTYLNHAAISPISVQVKQAIEKFLEDRQTGKIDNIELGMSIVSETREIISDHINASSPDHITFMSNTSEGITAVAEGLQWNEGDEILLNRMEFPTNVQPFRALERFGVTVQYIEPEDHKVTPAMVESAITPKTRLFSISAVQYLTGFKSDLEKIGSICKKHNVIFVVDAIQYLGAGSIDVQKCNIDALATGGHKWLMSPMGTGFLYLSEKLSNQLKPYKTGWLSVVEPWELSNFDQEWLPVSQHLEIGTPNMLGLVGMNASLKTLTEIGPDKINSLILNLTGYLTSQLSNRKDTNVISPLDENSRAGIVTFSTDKVPDTEMFVESLKKENITISSREGKLRIAPHYYNTIEELDTVLNAIF</sequence>
<dbReference type="Proteomes" id="UP000233398">
    <property type="component" value="Unassembled WGS sequence"/>
</dbReference>
<organism evidence="6 7">
    <name type="scientific">Rhodohalobacter barkolensis</name>
    <dbReference type="NCBI Taxonomy" id="2053187"/>
    <lineage>
        <taxon>Bacteria</taxon>
        <taxon>Pseudomonadati</taxon>
        <taxon>Balneolota</taxon>
        <taxon>Balneolia</taxon>
        <taxon>Balneolales</taxon>
        <taxon>Balneolaceae</taxon>
        <taxon>Rhodohalobacter</taxon>
    </lineage>
</organism>
<dbReference type="Pfam" id="PF00266">
    <property type="entry name" value="Aminotran_5"/>
    <property type="match status" value="1"/>
</dbReference>
<dbReference type="PROSITE" id="PS00595">
    <property type="entry name" value="AA_TRANSFER_CLASS_5"/>
    <property type="match status" value="1"/>
</dbReference>
<proteinExistence type="inferred from homology"/>
<keyword evidence="2" id="KW-0663">Pyridoxal phosphate</keyword>
<protein>
    <submittedName>
        <fullName evidence="6">Aminotransferase</fullName>
    </submittedName>
</protein>